<dbReference type="Proteomes" id="UP000011944">
    <property type="component" value="Unassembled WGS sequence"/>
</dbReference>
<reference evidence="1 2" key="1">
    <citation type="submission" date="2012-10" db="EMBL/GenBank/DDBJ databases">
        <authorList>
            <person name="Strain E.A."/>
            <person name="Brown E."/>
            <person name="Allard M.W."/>
            <person name="Gonzalez-Escalona N."/>
            <person name="Timme R."/>
        </authorList>
    </citation>
    <scope>NUCLEOTIDE SEQUENCE [LARGE SCALE GENOMIC DNA]</scope>
    <source>
        <strain evidence="1 2">CFSAN001627</strain>
    </source>
</reference>
<protein>
    <submittedName>
        <fullName evidence="1">Uncharacterized protein</fullName>
    </submittedName>
</protein>
<evidence type="ECO:0000313" key="1">
    <source>
        <dbReference type="EMBL" id="EKN42981.1"/>
    </source>
</evidence>
<organism evidence="1 2">
    <name type="scientific">Clostridium botulinum CFSAN001627</name>
    <dbReference type="NCBI Taxonomy" id="1232189"/>
    <lineage>
        <taxon>Bacteria</taxon>
        <taxon>Bacillati</taxon>
        <taxon>Bacillota</taxon>
        <taxon>Clostridia</taxon>
        <taxon>Eubacteriales</taxon>
        <taxon>Clostridiaceae</taxon>
        <taxon>Clostridium</taxon>
    </lineage>
</organism>
<dbReference type="PATRIC" id="fig|1232189.3.peg.604"/>
<sequence>MDINKIAKEITKEEFLNSCYINNENGISYCPGAFDLKNFPDYICDPKENCKECWENAIKDIKFKGENDMEFNWEGFKNNEFVVLCDTEEKAEDFLKECYKRGMYWASSKTTALFKYCEDNDTCYSYNFNDNNHIQYSRKSFYLDKGYKVIEWEIENKIDYDREYDIYEVMEFPEGTELLYKNKHYKIKDEELYFVDKNREFISQKSLKDILTMKFKIIKKDKKVEFMQAIQAYGKTVYCIWRDKNDKMLKTFYEIKSNVSEIFDTNDSAMCSEEILNGGWYIKED</sequence>
<name>M1ZUA4_CLOBO</name>
<comment type="caution">
    <text evidence="1">The sequence shown here is derived from an EMBL/GenBank/DDBJ whole genome shotgun (WGS) entry which is preliminary data.</text>
</comment>
<reference evidence="1 2" key="2">
    <citation type="submission" date="2013-03" db="EMBL/GenBank/DDBJ databases">
        <title>Diversity in Clostridium botulinum.</title>
        <authorList>
            <person name="Timme R.E."/>
            <person name="Allard M."/>
            <person name="Luo Y."/>
            <person name="Strain E."/>
            <person name="Gonzalez-Escalona N."/>
            <person name="Brown E."/>
        </authorList>
    </citation>
    <scope>NUCLEOTIDE SEQUENCE [LARGE SCALE GENOMIC DNA]</scope>
    <source>
        <strain evidence="1 2">CFSAN001627</strain>
    </source>
</reference>
<evidence type="ECO:0000313" key="2">
    <source>
        <dbReference type="Proteomes" id="UP000011944"/>
    </source>
</evidence>
<gene>
    <name evidence="1" type="ORF">CFSAN001627_03650</name>
</gene>
<accession>M1ZUA4</accession>
<proteinExistence type="predicted"/>
<dbReference type="EMBL" id="AMXI01000197">
    <property type="protein sequence ID" value="EKN42981.1"/>
    <property type="molecule type" value="Genomic_DNA"/>
</dbReference>
<dbReference type="AlphaFoldDB" id="M1ZUA4"/>